<comment type="subcellular location">
    <subcellularLocation>
        <location evidence="1">Membrane</location>
        <topology evidence="1">Multi-pass membrane protein</topology>
    </subcellularLocation>
</comment>
<dbReference type="RefSeq" id="WP_117440969.1">
    <property type="nucleotide sequence ID" value="NZ_QVIA01000013.1"/>
</dbReference>
<dbReference type="PANTHER" id="PTHR34857">
    <property type="entry name" value="SLL0384 PROTEIN"/>
    <property type="match status" value="1"/>
</dbReference>
<sequence>MQLIEAAQQPILRIDARTKFALLFGVGISSLMFPPLWLEATTFVLMALLLTLNRRIKTSAKFTAAFLIMLLLDWTLSLKVSGGFAALFFSLVRLGRLMLPIFMAGILLMKTTSVSEFMLSFERMHLPNKLIIPLSVMFRFIPTISEEWHSIRDAMRFRGIGISVRSVLTKPMMTLEYTMVPLLMSTATISDELAAASLSRGLDADTKRTCIEDIRLRTQDFLLILFSFVIAATGGMV</sequence>
<keyword evidence="4 6" id="KW-1133">Transmembrane helix</keyword>
<dbReference type="InterPro" id="IPR051611">
    <property type="entry name" value="ECF_transporter_component"/>
</dbReference>
<dbReference type="Proteomes" id="UP000261111">
    <property type="component" value="Unassembled WGS sequence"/>
</dbReference>
<dbReference type="Pfam" id="PF02361">
    <property type="entry name" value="CbiQ"/>
    <property type="match status" value="1"/>
</dbReference>
<dbReference type="GeneID" id="93332364"/>
<evidence type="ECO:0000313" key="7">
    <source>
        <dbReference type="EMBL" id="RGC31237.1"/>
    </source>
</evidence>
<dbReference type="PANTHER" id="PTHR34857:SF2">
    <property type="entry name" value="SLL0384 PROTEIN"/>
    <property type="match status" value="1"/>
</dbReference>
<name>A0A3E2WUY3_9FIRM</name>
<feature type="transmembrane region" description="Helical" evidence="6">
    <location>
        <begin position="64"/>
        <end position="91"/>
    </location>
</feature>
<keyword evidence="5 6" id="KW-0472">Membrane</keyword>
<feature type="transmembrane region" description="Helical" evidence="6">
    <location>
        <begin position="97"/>
        <end position="119"/>
    </location>
</feature>
<gene>
    <name evidence="7" type="ORF">DWX41_12730</name>
</gene>
<evidence type="ECO:0000256" key="2">
    <source>
        <dbReference type="ARBA" id="ARBA00022475"/>
    </source>
</evidence>
<accession>A0A3E2WUY3</accession>
<keyword evidence="3 6" id="KW-0812">Transmembrane</keyword>
<evidence type="ECO:0000256" key="3">
    <source>
        <dbReference type="ARBA" id="ARBA00022692"/>
    </source>
</evidence>
<reference evidence="7 8" key="1">
    <citation type="submission" date="2018-08" db="EMBL/GenBank/DDBJ databases">
        <title>A genome reference for cultivated species of the human gut microbiota.</title>
        <authorList>
            <person name="Zou Y."/>
            <person name="Xue W."/>
            <person name="Luo G."/>
        </authorList>
    </citation>
    <scope>NUCLEOTIDE SEQUENCE [LARGE SCALE GENOMIC DNA]</scope>
    <source>
        <strain evidence="7 8">AF19-21</strain>
    </source>
</reference>
<comment type="caution">
    <text evidence="7">The sequence shown here is derived from an EMBL/GenBank/DDBJ whole genome shotgun (WGS) entry which is preliminary data.</text>
</comment>
<dbReference type="EMBL" id="QVIA01000013">
    <property type="protein sequence ID" value="RGC31237.1"/>
    <property type="molecule type" value="Genomic_DNA"/>
</dbReference>
<evidence type="ECO:0000256" key="6">
    <source>
        <dbReference type="SAM" id="Phobius"/>
    </source>
</evidence>
<evidence type="ECO:0000256" key="5">
    <source>
        <dbReference type="ARBA" id="ARBA00023136"/>
    </source>
</evidence>
<keyword evidence="2" id="KW-1003">Cell membrane</keyword>
<dbReference type="CDD" id="cd16914">
    <property type="entry name" value="EcfT"/>
    <property type="match status" value="1"/>
</dbReference>
<protein>
    <submittedName>
        <fullName evidence="7">Energy-coupling factor transporter transmembrane protein EcfT</fullName>
    </submittedName>
</protein>
<evidence type="ECO:0000256" key="4">
    <source>
        <dbReference type="ARBA" id="ARBA00022989"/>
    </source>
</evidence>
<proteinExistence type="predicted"/>
<feature type="transmembrane region" description="Helical" evidence="6">
    <location>
        <begin position="20"/>
        <end position="52"/>
    </location>
</feature>
<evidence type="ECO:0000256" key="1">
    <source>
        <dbReference type="ARBA" id="ARBA00004141"/>
    </source>
</evidence>
<dbReference type="InterPro" id="IPR003339">
    <property type="entry name" value="ABC/ECF_trnsptr_transmembrane"/>
</dbReference>
<dbReference type="GO" id="GO:0005886">
    <property type="term" value="C:plasma membrane"/>
    <property type="evidence" value="ECO:0007669"/>
    <property type="project" value="UniProtKB-ARBA"/>
</dbReference>
<organism evidence="7 8">
    <name type="scientific">Hungatella hathewayi</name>
    <dbReference type="NCBI Taxonomy" id="154046"/>
    <lineage>
        <taxon>Bacteria</taxon>
        <taxon>Bacillati</taxon>
        <taxon>Bacillota</taxon>
        <taxon>Clostridia</taxon>
        <taxon>Lachnospirales</taxon>
        <taxon>Lachnospiraceae</taxon>
        <taxon>Hungatella</taxon>
    </lineage>
</organism>
<evidence type="ECO:0000313" key="8">
    <source>
        <dbReference type="Proteomes" id="UP000261111"/>
    </source>
</evidence>
<dbReference type="AlphaFoldDB" id="A0A3E2WUY3"/>